<dbReference type="Pfam" id="PF21221">
    <property type="entry name" value="B_lactamase-like_C"/>
    <property type="match status" value="1"/>
</dbReference>
<comment type="caution">
    <text evidence="2">The sequence shown here is derived from an EMBL/GenBank/DDBJ whole genome shotgun (WGS) entry which is preliminary data.</text>
</comment>
<dbReference type="InterPro" id="IPR048933">
    <property type="entry name" value="B_lactamase-like_C"/>
</dbReference>
<dbReference type="Gene3D" id="1.10.10.10">
    <property type="entry name" value="Winged helix-like DNA-binding domain superfamily/Winged helix DNA-binding domain"/>
    <property type="match status" value="1"/>
</dbReference>
<gene>
    <name evidence="2" type="ORF">QTP81_01990</name>
</gene>
<dbReference type="InterPro" id="IPR001279">
    <property type="entry name" value="Metallo-B-lactamas"/>
</dbReference>
<dbReference type="InterPro" id="IPR036388">
    <property type="entry name" value="WH-like_DNA-bd_sf"/>
</dbReference>
<dbReference type="PANTHER" id="PTHR23131">
    <property type="entry name" value="ENDORIBONUCLEASE LACTB2"/>
    <property type="match status" value="1"/>
</dbReference>
<protein>
    <submittedName>
        <fullName evidence="2">MBL fold metallo-hydrolase</fullName>
    </submittedName>
</protein>
<feature type="domain" description="Metallo-beta-lactamase" evidence="1">
    <location>
        <begin position="36"/>
        <end position="250"/>
    </location>
</feature>
<dbReference type="InterPro" id="IPR050662">
    <property type="entry name" value="Sec-metab_biosynth-thioest"/>
</dbReference>
<evidence type="ECO:0000313" key="3">
    <source>
        <dbReference type="Proteomes" id="UP001234343"/>
    </source>
</evidence>
<sequence>MTITYTELKIPQPGDWQQIASGVFWVRMPLPFDLDHINLYLIADGDSYVMVDTGLGSKTTQQHWQALFDRYNIRLSKIIVTHMHPDHIGNAGFFTEQFKVPLLISHDEYFVARSIRAGSQGASQWQDREFLKRCGMSAEYIEQALNNRNKIQHVITPIPLSFSRLSEGQQLQIGEHQWQVYIGRGHSPEHVCLYCAALNVLISGDHVLPIISPNIGVYSTEPEANSLQRYLSTLPQFYDLPEQTLVLPAHKLPFVGLHFRVQELIDHHHTHLNHLLEFCREPRKLVSCLPVLFKRELSAQAMFFAVAECLSHLNYLVFAEALSRTINADGIYIYQTVDCAQRFDTHAYSLDNSIDQPLQT</sequence>
<accession>A0ABT7ST49</accession>
<evidence type="ECO:0000259" key="1">
    <source>
        <dbReference type="SMART" id="SM00849"/>
    </source>
</evidence>
<dbReference type="EMBL" id="JAUCBP010000002">
    <property type="protein sequence ID" value="MDM7859375.1"/>
    <property type="molecule type" value="Genomic_DNA"/>
</dbReference>
<keyword evidence="3" id="KW-1185">Reference proteome</keyword>
<dbReference type="Pfam" id="PF00753">
    <property type="entry name" value="Lactamase_B"/>
    <property type="match status" value="1"/>
</dbReference>
<organism evidence="2 3">
    <name type="scientific">Alteromonas arenosi</name>
    <dbReference type="NCBI Taxonomy" id="3055817"/>
    <lineage>
        <taxon>Bacteria</taxon>
        <taxon>Pseudomonadati</taxon>
        <taxon>Pseudomonadota</taxon>
        <taxon>Gammaproteobacteria</taxon>
        <taxon>Alteromonadales</taxon>
        <taxon>Alteromonadaceae</taxon>
        <taxon>Alteromonas/Salinimonas group</taxon>
        <taxon>Alteromonas</taxon>
    </lineage>
</organism>
<dbReference type="PANTHER" id="PTHR23131:SF4">
    <property type="entry name" value="METALLO-BETA-LACTAMASE SUPERFAMILY POTEIN"/>
    <property type="match status" value="1"/>
</dbReference>
<dbReference type="InterPro" id="IPR036866">
    <property type="entry name" value="RibonucZ/Hydroxyglut_hydro"/>
</dbReference>
<evidence type="ECO:0000313" key="2">
    <source>
        <dbReference type="EMBL" id="MDM7859375.1"/>
    </source>
</evidence>
<dbReference type="RefSeq" id="WP_289363387.1">
    <property type="nucleotide sequence ID" value="NZ_JAUCBP010000002.1"/>
</dbReference>
<reference evidence="2 3" key="1">
    <citation type="submission" date="2023-06" db="EMBL/GenBank/DDBJ databases">
        <title>Alteromonas sp. ASW11-36 isolated from intertidal sand.</title>
        <authorList>
            <person name="Li Y."/>
        </authorList>
    </citation>
    <scope>NUCLEOTIDE SEQUENCE [LARGE SCALE GENOMIC DNA]</scope>
    <source>
        <strain evidence="2 3">ASW11-36</strain>
    </source>
</reference>
<dbReference type="Proteomes" id="UP001234343">
    <property type="component" value="Unassembled WGS sequence"/>
</dbReference>
<proteinExistence type="predicted"/>
<dbReference type="SUPFAM" id="SSF56281">
    <property type="entry name" value="Metallo-hydrolase/oxidoreductase"/>
    <property type="match status" value="1"/>
</dbReference>
<dbReference type="SMART" id="SM00849">
    <property type="entry name" value="Lactamase_B"/>
    <property type="match status" value="1"/>
</dbReference>
<dbReference type="Gene3D" id="3.60.15.10">
    <property type="entry name" value="Ribonuclease Z/Hydroxyacylglutathione hydrolase-like"/>
    <property type="match status" value="1"/>
</dbReference>
<name>A0ABT7ST49_9ALTE</name>